<proteinExistence type="inferred from homology"/>
<evidence type="ECO:0000256" key="2">
    <source>
        <dbReference type="ARBA" id="ARBA00022737"/>
    </source>
</evidence>
<dbReference type="GO" id="GO:0050660">
    <property type="term" value="F:flavin adenine dinucleotide binding"/>
    <property type="evidence" value="ECO:0007669"/>
    <property type="project" value="InterPro"/>
</dbReference>
<dbReference type="InterPro" id="IPR036318">
    <property type="entry name" value="FAD-bd_PCMH-like_sf"/>
</dbReference>
<reference evidence="7 8" key="1">
    <citation type="submission" date="2017-01" db="EMBL/GenBank/DDBJ databases">
        <authorList>
            <person name="Mah S.A."/>
            <person name="Swanson W.J."/>
            <person name="Moy G.W."/>
            <person name="Vacquier V.D."/>
        </authorList>
    </citation>
    <scope>NUCLEOTIDE SEQUENCE [LARGE SCALE GENOMIC DNA]</scope>
    <source>
        <strain evidence="7 8">DSM 11589</strain>
    </source>
</reference>
<gene>
    <name evidence="7" type="ORF">SAMN05421779_102397</name>
</gene>
<dbReference type="PANTHER" id="PTHR22777">
    <property type="entry name" value="HEMOLYSIN-RELATED"/>
    <property type="match status" value="1"/>
</dbReference>
<dbReference type="EMBL" id="FTOA01000002">
    <property type="protein sequence ID" value="SIS50837.1"/>
    <property type="molecule type" value="Genomic_DNA"/>
</dbReference>
<evidence type="ECO:0000313" key="7">
    <source>
        <dbReference type="EMBL" id="SIS50837.1"/>
    </source>
</evidence>
<comment type="similarity">
    <text evidence="1">Belongs to the UPF0053 family. Hemolysin C subfamily.</text>
</comment>
<feature type="region of interest" description="Disordered" evidence="5">
    <location>
        <begin position="291"/>
        <end position="315"/>
    </location>
</feature>
<dbReference type="STRING" id="80876.SAMN05421779_102397"/>
<keyword evidence="2" id="KW-0677">Repeat</keyword>
<evidence type="ECO:0000259" key="6">
    <source>
        <dbReference type="PROSITE" id="PS51371"/>
    </source>
</evidence>
<dbReference type="InterPro" id="IPR046342">
    <property type="entry name" value="CBS_dom_sf"/>
</dbReference>
<evidence type="ECO:0000256" key="5">
    <source>
        <dbReference type="SAM" id="MobiDB-lite"/>
    </source>
</evidence>
<dbReference type="OrthoDB" id="9805314at2"/>
<dbReference type="Pfam" id="PF03471">
    <property type="entry name" value="CorC_HlyC"/>
    <property type="match status" value="1"/>
</dbReference>
<evidence type="ECO:0000256" key="1">
    <source>
        <dbReference type="ARBA" id="ARBA00006446"/>
    </source>
</evidence>
<dbReference type="SUPFAM" id="SSF56176">
    <property type="entry name" value="FAD-binding/transporter-associated domain-like"/>
    <property type="match status" value="1"/>
</dbReference>
<dbReference type="InterPro" id="IPR005170">
    <property type="entry name" value="Transptr-assoc_dom"/>
</dbReference>
<dbReference type="AlphaFoldDB" id="A0A1N7JNF4"/>
<dbReference type="Gene3D" id="3.30.465.10">
    <property type="match status" value="1"/>
</dbReference>
<feature type="domain" description="CBS" evidence="6">
    <location>
        <begin position="79"/>
        <end position="140"/>
    </location>
</feature>
<dbReference type="FunFam" id="3.10.580.10:FF:000002">
    <property type="entry name" value="Magnesium/cobalt efflux protein CorC"/>
    <property type="match status" value="1"/>
</dbReference>
<dbReference type="Pfam" id="PF00571">
    <property type="entry name" value="CBS"/>
    <property type="match status" value="2"/>
</dbReference>
<sequence length="315" mass="34991">MNDEPSSRRPRIEAGAEETPSLLSLLKRLLPGRRSDDAVREAIEELMEESDDDTSTSSHERILLGNVLRLRDVTAYDVMIPRADIVAVEVSTPLPDLVGLIAKSGHSRLPVYRDTLDDVLGMIHIKDLLPVLSAPATPPSPSTMRSLMRRVMFVSPAIRVLDLLLDMRLKRTHMALVVDEYGGIDGLISIEDLIEQIVGDIEDEHETEIEPEMVLGADNTLIADARVLLEDFENRFGASFTEEEKDYTDTLGGLVFRMIGRVPMRGELISHPSGLEFEVVEADPRRIRRLRVRNLPGTGTADDDTPEPAPADAKE</sequence>
<dbReference type="PANTHER" id="PTHR22777:SF27">
    <property type="entry name" value="MAGNESIUM AND COBALT EFFLUX PROTEIN CORC"/>
    <property type="match status" value="1"/>
</dbReference>
<dbReference type="Proteomes" id="UP000185678">
    <property type="component" value="Unassembled WGS sequence"/>
</dbReference>
<dbReference type="SMART" id="SM01091">
    <property type="entry name" value="CorC_HlyC"/>
    <property type="match status" value="1"/>
</dbReference>
<dbReference type="InterPro" id="IPR000644">
    <property type="entry name" value="CBS_dom"/>
</dbReference>
<organism evidence="7 8">
    <name type="scientific">Insolitispirillum peregrinum</name>
    <dbReference type="NCBI Taxonomy" id="80876"/>
    <lineage>
        <taxon>Bacteria</taxon>
        <taxon>Pseudomonadati</taxon>
        <taxon>Pseudomonadota</taxon>
        <taxon>Alphaproteobacteria</taxon>
        <taxon>Rhodospirillales</taxon>
        <taxon>Novispirillaceae</taxon>
        <taxon>Insolitispirillum</taxon>
    </lineage>
</organism>
<dbReference type="CDD" id="cd04590">
    <property type="entry name" value="CBS_pair_CorC_HlyC_assoc"/>
    <property type="match status" value="1"/>
</dbReference>
<feature type="domain" description="CBS" evidence="6">
    <location>
        <begin position="144"/>
        <end position="204"/>
    </location>
</feature>
<accession>A0A1N7JNF4</accession>
<dbReference type="PROSITE" id="PS51371">
    <property type="entry name" value="CBS"/>
    <property type="match status" value="2"/>
</dbReference>
<name>A0A1N7JNF4_9PROT</name>
<dbReference type="GO" id="GO:0005886">
    <property type="term" value="C:plasma membrane"/>
    <property type="evidence" value="ECO:0007669"/>
    <property type="project" value="TreeGrafter"/>
</dbReference>
<dbReference type="InterPro" id="IPR044751">
    <property type="entry name" value="Ion_transp-like_CBS"/>
</dbReference>
<keyword evidence="8" id="KW-1185">Reference proteome</keyword>
<protein>
    <submittedName>
        <fullName evidence="7">CBS domain-containing protein</fullName>
    </submittedName>
</protein>
<dbReference type="SUPFAM" id="SSF54631">
    <property type="entry name" value="CBS-domain pair"/>
    <property type="match status" value="1"/>
</dbReference>
<dbReference type="InterPro" id="IPR016169">
    <property type="entry name" value="FAD-bd_PCMH_sub2"/>
</dbReference>
<dbReference type="Gene3D" id="3.10.580.10">
    <property type="entry name" value="CBS-domain"/>
    <property type="match status" value="1"/>
</dbReference>
<evidence type="ECO:0000256" key="3">
    <source>
        <dbReference type="ARBA" id="ARBA00023122"/>
    </source>
</evidence>
<keyword evidence="3 4" id="KW-0129">CBS domain</keyword>
<evidence type="ECO:0000313" key="8">
    <source>
        <dbReference type="Proteomes" id="UP000185678"/>
    </source>
</evidence>
<evidence type="ECO:0000256" key="4">
    <source>
        <dbReference type="PROSITE-ProRule" id="PRU00703"/>
    </source>
</evidence>
<dbReference type="RefSeq" id="WP_076399264.1">
    <property type="nucleotide sequence ID" value="NZ_FTOA01000002.1"/>
</dbReference>